<feature type="domain" description="GIY-YIG" evidence="1">
    <location>
        <begin position="42"/>
        <end position="137"/>
    </location>
</feature>
<name>A0ABX8LJY3_9BACT</name>
<keyword evidence="3" id="KW-1185">Reference proteome</keyword>
<dbReference type="EMBL" id="CP077683">
    <property type="protein sequence ID" value="QXE91000.1"/>
    <property type="molecule type" value="Genomic_DNA"/>
</dbReference>
<gene>
    <name evidence="2" type="ORF">KP001_00155</name>
</gene>
<dbReference type="PROSITE" id="PS50164">
    <property type="entry name" value="GIY_YIG"/>
    <property type="match status" value="1"/>
</dbReference>
<dbReference type="Proteomes" id="UP000683559">
    <property type="component" value="Chromosome"/>
</dbReference>
<reference evidence="2 3" key="1">
    <citation type="submission" date="2021-06" db="EMBL/GenBank/DDBJ databases">
        <title>Gemonas diversity in paddy soil.</title>
        <authorList>
            <person name="Liu G."/>
        </authorList>
    </citation>
    <scope>NUCLEOTIDE SEQUENCE [LARGE SCALE GENOMIC DNA]</scope>
    <source>
        <strain evidence="2 3">RG2</strain>
    </source>
</reference>
<sequence length="155" mass="18150">MKLDCTNFYDEIEAFAAFPEKITNVTAEEFKKVFGCEAAEKSKEVVYVWRSERKIKILKGESDILYIGQTKQSFRDRYYKYAGMHATSKANSLKFKHIIDIYGAITISVAHFSKFADSLQKAEGQLLWWYFQNHCEYPPINYTQTKIRNDAFQLL</sequence>
<organism evidence="2 3">
    <name type="scientific">Geomonas subterranea</name>
    <dbReference type="NCBI Taxonomy" id="2847989"/>
    <lineage>
        <taxon>Bacteria</taxon>
        <taxon>Pseudomonadati</taxon>
        <taxon>Thermodesulfobacteriota</taxon>
        <taxon>Desulfuromonadia</taxon>
        <taxon>Geobacterales</taxon>
        <taxon>Geobacteraceae</taxon>
        <taxon>Geomonas</taxon>
    </lineage>
</organism>
<evidence type="ECO:0000313" key="3">
    <source>
        <dbReference type="Proteomes" id="UP000683559"/>
    </source>
</evidence>
<dbReference type="RefSeq" id="WP_217287593.1">
    <property type="nucleotide sequence ID" value="NZ_CP077683.1"/>
</dbReference>
<protein>
    <recommendedName>
        <fullName evidence="1">GIY-YIG domain-containing protein</fullName>
    </recommendedName>
</protein>
<accession>A0ABX8LJY3</accession>
<dbReference type="InterPro" id="IPR000305">
    <property type="entry name" value="GIY-YIG_endonuc"/>
</dbReference>
<proteinExistence type="predicted"/>
<evidence type="ECO:0000259" key="1">
    <source>
        <dbReference type="PROSITE" id="PS50164"/>
    </source>
</evidence>
<evidence type="ECO:0000313" key="2">
    <source>
        <dbReference type="EMBL" id="QXE91000.1"/>
    </source>
</evidence>